<dbReference type="EMBL" id="GL441846">
    <property type="protein sequence ID" value="EFN64166.1"/>
    <property type="molecule type" value="Genomic_DNA"/>
</dbReference>
<keyword evidence="2" id="KW-1185">Reference proteome</keyword>
<name>E2AR20_CAMFO</name>
<evidence type="ECO:0000313" key="2">
    <source>
        <dbReference type="Proteomes" id="UP000000311"/>
    </source>
</evidence>
<dbReference type="AlphaFoldDB" id="E2AR20"/>
<sequence length="196" mass="21924">MDGDLSRYPQGPLISAGMNKLQGESNESRASLYEQCGFDQAYTKASMNSDSGLVDTDPGRVSNMTAINSVSSQHHIAIRHDKAKLSYRSVQTTRNKAMLATLVRLEVAKSDMSDLVSQRYLSISGILCERFPLAALIYTSGVARKANYGIMGNCLTIEEIFHDREWLWFGRSKFSIKLRKRPFESGGKNPIYIMDL</sequence>
<reference evidence="1 2" key="1">
    <citation type="journal article" date="2010" name="Science">
        <title>Genomic comparison of the ants Camponotus floridanus and Harpegnathos saltator.</title>
        <authorList>
            <person name="Bonasio R."/>
            <person name="Zhang G."/>
            <person name="Ye C."/>
            <person name="Mutti N.S."/>
            <person name="Fang X."/>
            <person name="Qin N."/>
            <person name="Donahue G."/>
            <person name="Yang P."/>
            <person name="Li Q."/>
            <person name="Li C."/>
            <person name="Zhang P."/>
            <person name="Huang Z."/>
            <person name="Berger S.L."/>
            <person name="Reinberg D."/>
            <person name="Wang J."/>
            <person name="Liebig J."/>
        </authorList>
    </citation>
    <scope>NUCLEOTIDE SEQUENCE [LARGE SCALE GENOMIC DNA]</scope>
    <source>
        <strain evidence="2">C129</strain>
    </source>
</reference>
<accession>E2AR20</accession>
<dbReference type="InParanoid" id="E2AR20"/>
<dbReference type="Proteomes" id="UP000000311">
    <property type="component" value="Unassembled WGS sequence"/>
</dbReference>
<protein>
    <submittedName>
        <fullName evidence="1">Uncharacterized protein</fullName>
    </submittedName>
</protein>
<evidence type="ECO:0000313" key="1">
    <source>
        <dbReference type="EMBL" id="EFN64166.1"/>
    </source>
</evidence>
<proteinExistence type="predicted"/>
<organism evidence="2">
    <name type="scientific">Camponotus floridanus</name>
    <name type="common">Florida carpenter ant</name>
    <dbReference type="NCBI Taxonomy" id="104421"/>
    <lineage>
        <taxon>Eukaryota</taxon>
        <taxon>Metazoa</taxon>
        <taxon>Ecdysozoa</taxon>
        <taxon>Arthropoda</taxon>
        <taxon>Hexapoda</taxon>
        <taxon>Insecta</taxon>
        <taxon>Pterygota</taxon>
        <taxon>Neoptera</taxon>
        <taxon>Endopterygota</taxon>
        <taxon>Hymenoptera</taxon>
        <taxon>Apocrita</taxon>
        <taxon>Aculeata</taxon>
        <taxon>Formicoidea</taxon>
        <taxon>Formicidae</taxon>
        <taxon>Formicinae</taxon>
        <taxon>Camponotus</taxon>
    </lineage>
</organism>
<gene>
    <name evidence="1" type="ORF">EAG_08268</name>
</gene>